<evidence type="ECO:0000256" key="6">
    <source>
        <dbReference type="PROSITE-ProRule" id="PRU00284"/>
    </source>
</evidence>
<keyword evidence="4 6" id="KW-0807">Transducer</keyword>
<proteinExistence type="inferred from homology"/>
<feature type="domain" description="Methyl-accepting transducer" evidence="8">
    <location>
        <begin position="287"/>
        <end position="537"/>
    </location>
</feature>
<dbReference type="EMBL" id="JAHQCS010000036">
    <property type="protein sequence ID" value="MBU9710562.1"/>
    <property type="molecule type" value="Genomic_DNA"/>
</dbReference>
<organism evidence="10 11">
    <name type="scientific">Evansella tamaricis</name>
    <dbReference type="NCBI Taxonomy" id="2069301"/>
    <lineage>
        <taxon>Bacteria</taxon>
        <taxon>Bacillati</taxon>
        <taxon>Bacillota</taxon>
        <taxon>Bacilli</taxon>
        <taxon>Bacillales</taxon>
        <taxon>Bacillaceae</taxon>
        <taxon>Evansella</taxon>
    </lineage>
</organism>
<feature type="transmembrane region" description="Helical" evidence="7">
    <location>
        <begin position="192"/>
        <end position="213"/>
    </location>
</feature>
<keyword evidence="7" id="KW-0812">Transmembrane</keyword>
<dbReference type="PROSITE" id="PS50885">
    <property type="entry name" value="HAMP"/>
    <property type="match status" value="1"/>
</dbReference>
<keyword evidence="3 7" id="KW-0472">Membrane</keyword>
<evidence type="ECO:0000256" key="4">
    <source>
        <dbReference type="ARBA" id="ARBA00023224"/>
    </source>
</evidence>
<keyword evidence="11" id="KW-1185">Reference proteome</keyword>
<dbReference type="InterPro" id="IPR003660">
    <property type="entry name" value="HAMP_dom"/>
</dbReference>
<dbReference type="PANTHER" id="PTHR32089">
    <property type="entry name" value="METHYL-ACCEPTING CHEMOTAXIS PROTEIN MCPB"/>
    <property type="match status" value="1"/>
</dbReference>
<keyword evidence="2" id="KW-1003">Cell membrane</keyword>
<evidence type="ECO:0000256" key="3">
    <source>
        <dbReference type="ARBA" id="ARBA00023136"/>
    </source>
</evidence>
<name>A0ABS6JA57_9BACI</name>
<comment type="subcellular location">
    <subcellularLocation>
        <location evidence="1">Cell membrane</location>
    </subcellularLocation>
</comment>
<evidence type="ECO:0000256" key="5">
    <source>
        <dbReference type="ARBA" id="ARBA00029447"/>
    </source>
</evidence>
<dbReference type="Proteomes" id="UP000784880">
    <property type="component" value="Unassembled WGS sequence"/>
</dbReference>
<dbReference type="InterPro" id="IPR004089">
    <property type="entry name" value="MCPsignal_dom"/>
</dbReference>
<evidence type="ECO:0000256" key="2">
    <source>
        <dbReference type="ARBA" id="ARBA00022475"/>
    </source>
</evidence>
<dbReference type="Pfam" id="PF00015">
    <property type="entry name" value="MCPsignal"/>
    <property type="match status" value="1"/>
</dbReference>
<feature type="domain" description="HAMP" evidence="9">
    <location>
        <begin position="215"/>
        <end position="268"/>
    </location>
</feature>
<accession>A0ABS6JA57</accession>
<evidence type="ECO:0000259" key="8">
    <source>
        <dbReference type="PROSITE" id="PS50111"/>
    </source>
</evidence>
<evidence type="ECO:0000256" key="7">
    <source>
        <dbReference type="SAM" id="Phobius"/>
    </source>
</evidence>
<evidence type="ECO:0000313" key="10">
    <source>
        <dbReference type="EMBL" id="MBU9710562.1"/>
    </source>
</evidence>
<feature type="transmembrane region" description="Helical" evidence="7">
    <location>
        <begin position="20"/>
        <end position="45"/>
    </location>
</feature>
<evidence type="ECO:0000259" key="9">
    <source>
        <dbReference type="PROSITE" id="PS50885"/>
    </source>
</evidence>
<sequence>MKWKRLNNSRMRWANVSLSWKYGSAFIITILLFIVSAYLVILSLYSMNDQVTNVDESAERSIKITQLESVLRDRTLFLYDHMLAANQVTENQFLQSDNDFQEIIDSLMPDLNTETQQTLIETVLKNNEDLNIVFSDFNNSANREQGNIRNFATKASQTKNNTNFALEQLRKSFDEEREAAVESAHEELTGTISVLLISVVISLSIGSIIMVAVNATVKRKLSTILQFGDKVEKGDLSIPYLKVKGNDELSKITSSLNGMKKGLEEMLSDVSFVSKDIEGKTNELSEYTNYLRDKSEDVTKSLEEVAAIGQEQSAATYDISNSNNQFNERIYSIEKTGSSMNESSQKMKEVTGDGLKLMNQTVVNINNVYQSIYQSALKIDSLLEKANEITTITNFIKGISEKTNLLSLNASIEAARAGEHGLGFSVVAQEIRKLSTEVDQSIKDMNQILEGIQDEANQVGNALHASYSETKKEQEQIAENIKFFRNIEETVVNVTKDIELISANLSGMTTKSNEINISLEELTALSEKTTSTISEATSSVSEQNEKIAHINRYSNSVADIVSQLKESMRRFKL</sequence>
<evidence type="ECO:0000313" key="11">
    <source>
        <dbReference type="Proteomes" id="UP000784880"/>
    </source>
</evidence>
<dbReference type="RefSeq" id="WP_217064454.1">
    <property type="nucleotide sequence ID" value="NZ_JAHQCS010000036.1"/>
</dbReference>
<evidence type="ECO:0000256" key="1">
    <source>
        <dbReference type="ARBA" id="ARBA00004236"/>
    </source>
</evidence>
<gene>
    <name evidence="10" type="ORF">KS419_02245</name>
</gene>
<dbReference type="SMART" id="SM00283">
    <property type="entry name" value="MA"/>
    <property type="match status" value="1"/>
</dbReference>
<protein>
    <submittedName>
        <fullName evidence="10">Methyl-accepting chemotaxis protein</fullName>
    </submittedName>
</protein>
<dbReference type="PANTHER" id="PTHR32089:SF112">
    <property type="entry name" value="LYSOZYME-LIKE PROTEIN-RELATED"/>
    <property type="match status" value="1"/>
</dbReference>
<comment type="similarity">
    <text evidence="5">Belongs to the methyl-accepting chemotaxis (MCP) protein family.</text>
</comment>
<reference evidence="10 11" key="1">
    <citation type="submission" date="2021-06" db="EMBL/GenBank/DDBJ databases">
        <title>Bacillus sp. RD4P76, an endophyte from a halophyte.</title>
        <authorList>
            <person name="Sun J.-Q."/>
        </authorList>
    </citation>
    <scope>NUCLEOTIDE SEQUENCE [LARGE SCALE GENOMIC DNA]</scope>
    <source>
        <strain evidence="10 11">CGMCC 1.15917</strain>
    </source>
</reference>
<dbReference type="CDD" id="cd06225">
    <property type="entry name" value="HAMP"/>
    <property type="match status" value="1"/>
</dbReference>
<comment type="caution">
    <text evidence="10">The sequence shown here is derived from an EMBL/GenBank/DDBJ whole genome shotgun (WGS) entry which is preliminary data.</text>
</comment>
<keyword evidence="7" id="KW-1133">Transmembrane helix</keyword>
<dbReference type="PROSITE" id="PS50111">
    <property type="entry name" value="CHEMOTAXIS_TRANSDUC_2"/>
    <property type="match status" value="1"/>
</dbReference>